<dbReference type="RefSeq" id="XP_047738878.1">
    <property type="nucleotide sequence ID" value="XM_047882922.1"/>
</dbReference>
<dbReference type="OrthoDB" id="261426at2759"/>
<evidence type="ECO:0000259" key="8">
    <source>
        <dbReference type="PROSITE" id="PS50970"/>
    </source>
</evidence>
<dbReference type="GeneID" id="108683183"/>
<dbReference type="Pfam" id="PF02574">
    <property type="entry name" value="S-methyl_trans"/>
    <property type="match status" value="1"/>
</dbReference>
<comment type="cofactor">
    <cofactor evidence="6">
        <name>Zn(2+)</name>
        <dbReference type="ChEBI" id="CHEBI:29105"/>
    </cofactor>
    <text evidence="6">Binds 1 zinc ion per subunit.</text>
</comment>
<evidence type="ECO:0000256" key="1">
    <source>
        <dbReference type="ARBA" id="ARBA00022603"/>
    </source>
</evidence>
<accession>A0A8B7PP37</accession>
<dbReference type="GO" id="GO:0008270">
    <property type="term" value="F:zinc ion binding"/>
    <property type="evidence" value="ECO:0007669"/>
    <property type="project" value="InterPro"/>
</dbReference>
<keyword evidence="2 7" id="KW-0808">Transferase</keyword>
<evidence type="ECO:0000256" key="4">
    <source>
        <dbReference type="ARBA" id="ARBA00022833"/>
    </source>
</evidence>
<dbReference type="Gene3D" id="3.20.20.330">
    <property type="entry name" value="Homocysteine-binding-like domain"/>
    <property type="match status" value="1"/>
</dbReference>
<feature type="domain" description="Hcy-binding" evidence="8">
    <location>
        <begin position="1"/>
        <end position="303"/>
    </location>
</feature>
<keyword evidence="1 7" id="KW-0489">Methyltransferase</keyword>
<keyword evidence="3 6" id="KW-0479">Metal-binding</keyword>
<dbReference type="GO" id="GO:0033528">
    <property type="term" value="P:S-methylmethionine cycle"/>
    <property type="evidence" value="ECO:0007669"/>
    <property type="project" value="TreeGrafter"/>
</dbReference>
<dbReference type="KEGG" id="hazt:108683183"/>
<dbReference type="InterPro" id="IPR036589">
    <property type="entry name" value="HCY_dom_sf"/>
</dbReference>
<keyword evidence="4 6" id="KW-0862">Zinc</keyword>
<dbReference type="OMA" id="CSQPEVI"/>
<evidence type="ECO:0000313" key="11">
    <source>
        <dbReference type="RefSeq" id="XP_018027964.1"/>
    </source>
</evidence>
<organism evidence="9 11">
    <name type="scientific">Hyalella azteca</name>
    <name type="common">Amphipod</name>
    <dbReference type="NCBI Taxonomy" id="294128"/>
    <lineage>
        <taxon>Eukaryota</taxon>
        <taxon>Metazoa</taxon>
        <taxon>Ecdysozoa</taxon>
        <taxon>Arthropoda</taxon>
        <taxon>Crustacea</taxon>
        <taxon>Multicrustacea</taxon>
        <taxon>Malacostraca</taxon>
        <taxon>Eumalacostraca</taxon>
        <taxon>Peracarida</taxon>
        <taxon>Amphipoda</taxon>
        <taxon>Senticaudata</taxon>
        <taxon>Talitrida</taxon>
        <taxon>Talitroidea</taxon>
        <taxon>Hyalellidae</taxon>
        <taxon>Hyalella</taxon>
    </lineage>
</organism>
<dbReference type="PANTHER" id="PTHR46015">
    <property type="entry name" value="ZGC:172121"/>
    <property type="match status" value="1"/>
</dbReference>
<evidence type="ECO:0000256" key="5">
    <source>
        <dbReference type="ARBA" id="ARBA00034478"/>
    </source>
</evidence>
<evidence type="ECO:0000313" key="9">
    <source>
        <dbReference type="Proteomes" id="UP000694843"/>
    </source>
</evidence>
<dbReference type="GO" id="GO:0009086">
    <property type="term" value="P:methionine biosynthetic process"/>
    <property type="evidence" value="ECO:0007669"/>
    <property type="project" value="InterPro"/>
</dbReference>
<dbReference type="InterPro" id="IPR003726">
    <property type="entry name" value="HCY_dom"/>
</dbReference>
<dbReference type="PROSITE" id="PS50970">
    <property type="entry name" value="HCY"/>
    <property type="match status" value="1"/>
</dbReference>
<evidence type="ECO:0000256" key="3">
    <source>
        <dbReference type="ARBA" id="ARBA00022723"/>
    </source>
</evidence>
<proteinExistence type="predicted"/>
<evidence type="ECO:0000313" key="12">
    <source>
        <dbReference type="RefSeq" id="XP_018027965.1"/>
    </source>
</evidence>
<dbReference type="Proteomes" id="UP000694843">
    <property type="component" value="Unplaced"/>
</dbReference>
<evidence type="ECO:0000256" key="6">
    <source>
        <dbReference type="PIRSR" id="PIRSR037505-2"/>
    </source>
</evidence>
<name>A0A8B7PP37_HYAAZ</name>
<dbReference type="SUPFAM" id="SSF82282">
    <property type="entry name" value="Homocysteine S-methyltransferase"/>
    <property type="match status" value="1"/>
</dbReference>
<evidence type="ECO:0000313" key="10">
    <source>
        <dbReference type="RefSeq" id="XP_018027963.1"/>
    </source>
</evidence>
<evidence type="ECO:0000256" key="7">
    <source>
        <dbReference type="PROSITE-ProRule" id="PRU00333"/>
    </source>
</evidence>
<reference evidence="10 11" key="1">
    <citation type="submission" date="2025-04" db="UniProtKB">
        <authorList>
            <consortium name="RefSeq"/>
        </authorList>
    </citation>
    <scope>IDENTIFICATION</scope>
    <source>
        <tissue evidence="10 11">Whole organism</tissue>
    </source>
</reference>
<comment type="pathway">
    <text evidence="5">Amino-acid biosynthesis; L-methionine biosynthesis via de novo pathway.</text>
</comment>
<dbReference type="GO" id="GO:0008898">
    <property type="term" value="F:S-adenosylmethionine-homocysteine S-methyltransferase activity"/>
    <property type="evidence" value="ECO:0007669"/>
    <property type="project" value="TreeGrafter"/>
</dbReference>
<dbReference type="GO" id="GO:0032259">
    <property type="term" value="P:methylation"/>
    <property type="evidence" value="ECO:0007669"/>
    <property type="project" value="UniProtKB-KW"/>
</dbReference>
<gene>
    <name evidence="10 11 12 13" type="primary">LOC108683183</name>
</gene>
<dbReference type="PIRSF" id="PIRSF037505">
    <property type="entry name" value="Betaine_HMT"/>
    <property type="match status" value="1"/>
</dbReference>
<dbReference type="AlphaFoldDB" id="A0A8B7PP37"/>
<dbReference type="RefSeq" id="XP_018027963.1">
    <property type="nucleotide sequence ID" value="XM_018172474.2"/>
</dbReference>
<dbReference type="NCBIfam" id="NF007020">
    <property type="entry name" value="PRK09485.1"/>
    <property type="match status" value="1"/>
</dbReference>
<dbReference type="RefSeq" id="XP_018027965.1">
    <property type="nucleotide sequence ID" value="XM_018172476.2"/>
</dbReference>
<dbReference type="PANTHER" id="PTHR46015:SF1">
    <property type="entry name" value="HOMOCYSTEINE S-METHYLTRANSFERASE-LIKE ISOFORM 1"/>
    <property type="match status" value="1"/>
</dbReference>
<evidence type="ECO:0000256" key="2">
    <source>
        <dbReference type="ARBA" id="ARBA00022679"/>
    </source>
</evidence>
<feature type="binding site" evidence="7">
    <location>
        <position position="288"/>
    </location>
    <ligand>
        <name>Zn(2+)</name>
        <dbReference type="ChEBI" id="CHEBI:29105"/>
    </ligand>
</feature>
<dbReference type="RefSeq" id="XP_018027964.1">
    <property type="nucleotide sequence ID" value="XM_018172475.2"/>
</dbReference>
<evidence type="ECO:0000313" key="13">
    <source>
        <dbReference type="RefSeq" id="XP_047738878.1"/>
    </source>
</evidence>
<dbReference type="InterPro" id="IPR017226">
    <property type="entry name" value="BHMT-like"/>
</dbReference>
<feature type="binding site" evidence="7">
    <location>
        <position position="289"/>
    </location>
    <ligand>
        <name>Zn(2+)</name>
        <dbReference type="ChEBI" id="CHEBI:29105"/>
    </ligand>
</feature>
<feature type="binding site" evidence="6 7">
    <location>
        <position position="220"/>
    </location>
    <ligand>
        <name>Zn(2+)</name>
        <dbReference type="ChEBI" id="CHEBI:29105"/>
    </ligand>
</feature>
<dbReference type="InterPro" id="IPR051486">
    <property type="entry name" value="Hcy_S-methyltransferase"/>
</dbReference>
<dbReference type="UniPathway" id="UPA00051">
    <property type="reaction ID" value="UER00083"/>
</dbReference>
<sequence length="311" mass="33006">MLAHKLRVCDGGMGSTLALHGLSMETDPLWSARLLHSNPSAIQRVHSDFLDAGAEILVSNSYQASVEGFVRHLGVSSEEALALIGNSVRLAQNAAQNTNKTDILVAGSVGPYGACQNDGSEYTGAHVSGMTDEQLMDWHRPRVKQIVQSGASLLAVETLPAVKEALAVLRLLREFPGTKAWITFSCKDGKHTNAGNDFGSAVQRCCSVGGDALVGVGVNCSCPSLVLPLLESLDGHPGVPPPDIMPRIVYPNSGEIWVAGKGWTSNPAPLEWPVEEWARRGARVIGGCCRVAPSDIKTIAQTVAKINLKNL</sequence>
<protein>
    <submittedName>
        <fullName evidence="10 11">Homocysteine S-methyltransferase YbgG isoform X1</fullName>
    </submittedName>
    <submittedName>
        <fullName evidence="12">Homocysteine S-methyltransferase YbgG isoform X2</fullName>
    </submittedName>
</protein>
<keyword evidence="9" id="KW-1185">Reference proteome</keyword>